<dbReference type="Proteomes" id="UP000886829">
    <property type="component" value="Unassembled WGS sequence"/>
</dbReference>
<keyword evidence="5 8" id="KW-0812">Transmembrane</keyword>
<organism evidence="9 10">
    <name type="scientific">Candidatus Anaerobiospirillum pullistercoris</name>
    <dbReference type="NCBI Taxonomy" id="2838452"/>
    <lineage>
        <taxon>Bacteria</taxon>
        <taxon>Pseudomonadati</taxon>
        <taxon>Pseudomonadota</taxon>
        <taxon>Gammaproteobacteria</taxon>
        <taxon>Aeromonadales</taxon>
        <taxon>Succinivibrionaceae</taxon>
        <taxon>Anaerobiospirillum</taxon>
    </lineage>
</organism>
<comment type="caution">
    <text evidence="9">The sequence shown here is derived from an EMBL/GenBank/DDBJ whole genome shotgun (WGS) entry which is preliminary data.</text>
</comment>
<feature type="transmembrane region" description="Helical" evidence="8">
    <location>
        <begin position="68"/>
        <end position="88"/>
    </location>
</feature>
<evidence type="ECO:0000256" key="6">
    <source>
        <dbReference type="ARBA" id="ARBA00022989"/>
    </source>
</evidence>
<dbReference type="GO" id="GO:0033214">
    <property type="term" value="P:siderophore-iron import into cell"/>
    <property type="evidence" value="ECO:0007669"/>
    <property type="project" value="TreeGrafter"/>
</dbReference>
<evidence type="ECO:0000256" key="4">
    <source>
        <dbReference type="ARBA" id="ARBA00022475"/>
    </source>
</evidence>
<keyword evidence="4" id="KW-1003">Cell membrane</keyword>
<dbReference type="CDD" id="cd06550">
    <property type="entry name" value="TM_ABC_iron-siderophores_like"/>
    <property type="match status" value="1"/>
</dbReference>
<evidence type="ECO:0000256" key="2">
    <source>
        <dbReference type="ARBA" id="ARBA00007935"/>
    </source>
</evidence>
<dbReference type="PANTHER" id="PTHR30472">
    <property type="entry name" value="FERRIC ENTEROBACTIN TRANSPORT SYSTEM PERMEASE PROTEIN"/>
    <property type="match status" value="1"/>
</dbReference>
<dbReference type="InterPro" id="IPR037294">
    <property type="entry name" value="ABC_BtuC-like"/>
</dbReference>
<evidence type="ECO:0000256" key="5">
    <source>
        <dbReference type="ARBA" id="ARBA00022692"/>
    </source>
</evidence>
<evidence type="ECO:0000256" key="3">
    <source>
        <dbReference type="ARBA" id="ARBA00022448"/>
    </source>
</evidence>
<gene>
    <name evidence="9" type="ORF">H9850_05940</name>
</gene>
<dbReference type="GO" id="GO:0005886">
    <property type="term" value="C:plasma membrane"/>
    <property type="evidence" value="ECO:0007669"/>
    <property type="project" value="UniProtKB-SubCell"/>
</dbReference>
<evidence type="ECO:0000256" key="1">
    <source>
        <dbReference type="ARBA" id="ARBA00004651"/>
    </source>
</evidence>
<dbReference type="Pfam" id="PF01032">
    <property type="entry name" value="FecCD"/>
    <property type="match status" value="1"/>
</dbReference>
<reference evidence="9" key="1">
    <citation type="journal article" date="2021" name="PeerJ">
        <title>Extensive microbial diversity within the chicken gut microbiome revealed by metagenomics and culture.</title>
        <authorList>
            <person name="Gilroy R."/>
            <person name="Ravi A."/>
            <person name="Getino M."/>
            <person name="Pursley I."/>
            <person name="Horton D.L."/>
            <person name="Alikhan N.F."/>
            <person name="Baker D."/>
            <person name="Gharbi K."/>
            <person name="Hall N."/>
            <person name="Watson M."/>
            <person name="Adriaenssens E.M."/>
            <person name="Foster-Nyarko E."/>
            <person name="Jarju S."/>
            <person name="Secka A."/>
            <person name="Antonio M."/>
            <person name="Oren A."/>
            <person name="Chaudhuri R.R."/>
            <person name="La Ragione R."/>
            <person name="Hildebrand F."/>
            <person name="Pallen M.J."/>
        </authorList>
    </citation>
    <scope>NUCLEOTIDE SEQUENCE</scope>
    <source>
        <strain evidence="9">USASDec5-558</strain>
    </source>
</reference>
<feature type="transmembrane region" description="Helical" evidence="8">
    <location>
        <begin position="238"/>
        <end position="271"/>
    </location>
</feature>
<evidence type="ECO:0000313" key="9">
    <source>
        <dbReference type="EMBL" id="HIX56994.1"/>
    </source>
</evidence>
<feature type="transmembrane region" description="Helical" evidence="8">
    <location>
        <begin position="311"/>
        <end position="330"/>
    </location>
</feature>
<sequence length="419" mass="44143">MSFWTNHKLTVFLACSLLLLSCVSLFVGVLPLEELAKSLLSPAGASSFSNTFSISALELIAISRLPRLLAILMAGMGLAVAGLMMQSLCRNKFVSPSTAATIQSAQLGVLLALLFWPASTLMERAFGAFACAMLGTWIFIFFIQKVQVRDLILVPLVGIMFGNIIGGITNFLAFSFDMNQALASLTVGHFSTVIRGHYEIVFLVLPILLLSAFFAHHFNIVSLGSNLASSLGVNYQLFLFLGLTLAAMLTASIVVVVGTISYIGLIVPNLVTIYKGDNLKHTLLDTALAGALFVLCCDLIGRVIIYPYELPIELIVGSLGSLIFIALIFYRLRSPKGRRSAQAQALNMTTRNAVTGTGTGTGTTAVTESGTASATAPAQAPAMATATSNTATALSALSATPCTATLVSSNPRLSGLSGD</sequence>
<dbReference type="PANTHER" id="PTHR30472:SF27">
    <property type="entry name" value="PETROBACTIN IMPORT SYSTEM PERMEASE PROTEIN YCLN"/>
    <property type="match status" value="1"/>
</dbReference>
<dbReference type="AlphaFoldDB" id="A0A9D2B1H2"/>
<accession>A0A9D2B1H2</accession>
<dbReference type="Gene3D" id="1.10.3470.10">
    <property type="entry name" value="ABC transporter involved in vitamin B12 uptake, BtuC"/>
    <property type="match status" value="1"/>
</dbReference>
<dbReference type="InterPro" id="IPR000522">
    <property type="entry name" value="ABC_transptr_permease_BtuC"/>
</dbReference>
<feature type="transmembrane region" description="Helical" evidence="8">
    <location>
        <begin position="100"/>
        <end position="118"/>
    </location>
</feature>
<keyword evidence="7 8" id="KW-0472">Membrane</keyword>
<name>A0A9D2B1H2_9GAMM</name>
<comment type="similarity">
    <text evidence="2">Belongs to the binding-protein-dependent transport system permease family. FecCD subfamily.</text>
</comment>
<feature type="transmembrane region" description="Helical" evidence="8">
    <location>
        <begin position="152"/>
        <end position="176"/>
    </location>
</feature>
<feature type="transmembrane region" description="Helical" evidence="8">
    <location>
        <begin position="283"/>
        <end position="305"/>
    </location>
</feature>
<evidence type="ECO:0000256" key="7">
    <source>
        <dbReference type="ARBA" id="ARBA00023136"/>
    </source>
</evidence>
<comment type="subcellular location">
    <subcellularLocation>
        <location evidence="1">Cell membrane</location>
        <topology evidence="1">Multi-pass membrane protein</topology>
    </subcellularLocation>
</comment>
<keyword evidence="3" id="KW-0813">Transport</keyword>
<dbReference type="EMBL" id="DXEV01000114">
    <property type="protein sequence ID" value="HIX56994.1"/>
    <property type="molecule type" value="Genomic_DNA"/>
</dbReference>
<proteinExistence type="inferred from homology"/>
<protein>
    <submittedName>
        <fullName evidence="9">Iron chelate uptake ABC transporter family permease subunit</fullName>
    </submittedName>
</protein>
<feature type="transmembrane region" description="Helical" evidence="8">
    <location>
        <begin position="197"/>
        <end position="218"/>
    </location>
</feature>
<feature type="transmembrane region" description="Helical" evidence="8">
    <location>
        <begin position="125"/>
        <end position="146"/>
    </location>
</feature>
<keyword evidence="6 8" id="KW-1133">Transmembrane helix</keyword>
<reference evidence="9" key="2">
    <citation type="submission" date="2021-04" db="EMBL/GenBank/DDBJ databases">
        <authorList>
            <person name="Gilroy R."/>
        </authorList>
    </citation>
    <scope>NUCLEOTIDE SEQUENCE</scope>
    <source>
        <strain evidence="9">USASDec5-558</strain>
    </source>
</reference>
<dbReference type="GO" id="GO:0022857">
    <property type="term" value="F:transmembrane transporter activity"/>
    <property type="evidence" value="ECO:0007669"/>
    <property type="project" value="InterPro"/>
</dbReference>
<evidence type="ECO:0000256" key="8">
    <source>
        <dbReference type="SAM" id="Phobius"/>
    </source>
</evidence>
<evidence type="ECO:0000313" key="10">
    <source>
        <dbReference type="Proteomes" id="UP000886829"/>
    </source>
</evidence>
<dbReference type="SUPFAM" id="SSF81345">
    <property type="entry name" value="ABC transporter involved in vitamin B12 uptake, BtuC"/>
    <property type="match status" value="1"/>
</dbReference>